<dbReference type="PANTHER" id="PTHR23501:SF187">
    <property type="entry name" value="MAJOR FACILITATOR SUPERFAMILY (MFS) PROFILE DOMAIN-CONTAINING PROTEIN"/>
    <property type="match status" value="1"/>
</dbReference>
<dbReference type="GO" id="GO:0022857">
    <property type="term" value="F:transmembrane transporter activity"/>
    <property type="evidence" value="ECO:0007669"/>
    <property type="project" value="InterPro"/>
</dbReference>
<protein>
    <recommendedName>
        <fullName evidence="11">MFS general substrate transporter</fullName>
    </recommendedName>
</protein>
<evidence type="ECO:0000313" key="9">
    <source>
        <dbReference type="EMBL" id="PWY88957.1"/>
    </source>
</evidence>
<evidence type="ECO:0000256" key="5">
    <source>
        <dbReference type="ARBA" id="ARBA00022989"/>
    </source>
</evidence>
<dbReference type="PANTHER" id="PTHR23501">
    <property type="entry name" value="MAJOR FACILITATOR SUPERFAMILY"/>
    <property type="match status" value="1"/>
</dbReference>
<sequence length="147" mass="15702">MPPHLFTTHNALLGFLLSFDAALLMQWSLYFLPIYFQGVLRRSPLTSGVDLLPYSAFLIPFAMVAGGIMSRTGSYRPLHAIGFGALAVAFGPFILLGPTSSHTTWVLVQIPAALGQGSLATTILPAIQAALSPTDTARSTGVYAFYL</sequence>
<keyword evidence="5 8" id="KW-1133">Transmembrane helix</keyword>
<feature type="transmembrane region" description="Helical" evidence="8">
    <location>
        <begin position="51"/>
        <end position="68"/>
    </location>
</feature>
<name>A0A317WUT0_9EURO</name>
<keyword evidence="6 8" id="KW-0472">Membrane</keyword>
<gene>
    <name evidence="9" type="ORF">BO70DRAFT_393476</name>
</gene>
<keyword evidence="10" id="KW-1185">Reference proteome</keyword>
<dbReference type="SUPFAM" id="SSF103473">
    <property type="entry name" value="MFS general substrate transporter"/>
    <property type="match status" value="1"/>
</dbReference>
<evidence type="ECO:0000256" key="3">
    <source>
        <dbReference type="ARBA" id="ARBA00022448"/>
    </source>
</evidence>
<keyword evidence="3" id="KW-0813">Transport</keyword>
<feature type="transmembrane region" description="Helical" evidence="8">
    <location>
        <begin position="12"/>
        <end position="31"/>
    </location>
</feature>
<evidence type="ECO:0000256" key="1">
    <source>
        <dbReference type="ARBA" id="ARBA00004141"/>
    </source>
</evidence>
<comment type="subcellular location">
    <subcellularLocation>
        <location evidence="1">Membrane</location>
        <topology evidence="1">Multi-pass membrane protein</topology>
    </subcellularLocation>
</comment>
<dbReference type="InterPro" id="IPR036259">
    <property type="entry name" value="MFS_trans_sf"/>
</dbReference>
<dbReference type="AlphaFoldDB" id="A0A317WUT0"/>
<dbReference type="EMBL" id="MSFL01000004">
    <property type="protein sequence ID" value="PWY88957.1"/>
    <property type="molecule type" value="Genomic_DNA"/>
</dbReference>
<accession>A0A317WUT0</accession>
<dbReference type="Proteomes" id="UP000247233">
    <property type="component" value="Unassembled WGS sequence"/>
</dbReference>
<reference evidence="9 10" key="1">
    <citation type="submission" date="2016-12" db="EMBL/GenBank/DDBJ databases">
        <title>The genomes of Aspergillus section Nigri reveals drivers in fungal speciation.</title>
        <authorList>
            <consortium name="DOE Joint Genome Institute"/>
            <person name="Vesth T.C."/>
            <person name="Nybo J."/>
            <person name="Theobald S."/>
            <person name="Brandl J."/>
            <person name="Frisvad J.C."/>
            <person name="Nielsen K.F."/>
            <person name="Lyhne E.K."/>
            <person name="Kogle M.E."/>
            <person name="Kuo A."/>
            <person name="Riley R."/>
            <person name="Clum A."/>
            <person name="Nolan M."/>
            <person name="Lipzen A."/>
            <person name="Salamov A."/>
            <person name="Henrissat B."/>
            <person name="Wiebenga A."/>
            <person name="De Vries R.P."/>
            <person name="Grigoriev I.V."/>
            <person name="Mortensen U.H."/>
            <person name="Andersen M.R."/>
            <person name="Baker S.E."/>
        </authorList>
    </citation>
    <scope>NUCLEOTIDE SEQUENCE [LARGE SCALE GENOMIC DNA]</scope>
    <source>
        <strain evidence="9 10">CBS 117.55</strain>
    </source>
</reference>
<evidence type="ECO:0000256" key="8">
    <source>
        <dbReference type="SAM" id="Phobius"/>
    </source>
</evidence>
<evidence type="ECO:0000256" key="6">
    <source>
        <dbReference type="ARBA" id="ARBA00023136"/>
    </source>
</evidence>
<comment type="similarity">
    <text evidence="2">Belongs to the major facilitator superfamily.</text>
</comment>
<evidence type="ECO:0000256" key="7">
    <source>
        <dbReference type="ARBA" id="ARBA00023180"/>
    </source>
</evidence>
<evidence type="ECO:0000256" key="2">
    <source>
        <dbReference type="ARBA" id="ARBA00008335"/>
    </source>
</evidence>
<comment type="caution">
    <text evidence="9">The sequence shown here is derived from an EMBL/GenBank/DDBJ whole genome shotgun (WGS) entry which is preliminary data.</text>
</comment>
<dbReference type="InterPro" id="IPR011701">
    <property type="entry name" value="MFS"/>
</dbReference>
<dbReference type="Gene3D" id="1.20.1250.20">
    <property type="entry name" value="MFS general substrate transporter like domains"/>
    <property type="match status" value="1"/>
</dbReference>
<organism evidence="9 10">
    <name type="scientific">Aspergillus heteromorphus CBS 117.55</name>
    <dbReference type="NCBI Taxonomy" id="1448321"/>
    <lineage>
        <taxon>Eukaryota</taxon>
        <taxon>Fungi</taxon>
        <taxon>Dikarya</taxon>
        <taxon>Ascomycota</taxon>
        <taxon>Pezizomycotina</taxon>
        <taxon>Eurotiomycetes</taxon>
        <taxon>Eurotiomycetidae</taxon>
        <taxon>Eurotiales</taxon>
        <taxon>Aspergillaceae</taxon>
        <taxon>Aspergillus</taxon>
        <taxon>Aspergillus subgen. Circumdati</taxon>
    </lineage>
</organism>
<dbReference type="GO" id="GO:0005886">
    <property type="term" value="C:plasma membrane"/>
    <property type="evidence" value="ECO:0007669"/>
    <property type="project" value="TreeGrafter"/>
</dbReference>
<dbReference type="GeneID" id="37068608"/>
<dbReference type="VEuPathDB" id="FungiDB:BO70DRAFT_393476"/>
<dbReference type="OrthoDB" id="10021397at2759"/>
<feature type="transmembrane region" description="Helical" evidence="8">
    <location>
        <begin position="80"/>
        <end position="97"/>
    </location>
</feature>
<keyword evidence="7" id="KW-0325">Glycoprotein</keyword>
<keyword evidence="4 8" id="KW-0812">Transmembrane</keyword>
<proteinExistence type="inferred from homology"/>
<evidence type="ECO:0000313" key="10">
    <source>
        <dbReference type="Proteomes" id="UP000247233"/>
    </source>
</evidence>
<evidence type="ECO:0000256" key="4">
    <source>
        <dbReference type="ARBA" id="ARBA00022692"/>
    </source>
</evidence>
<dbReference type="RefSeq" id="XP_025402144.1">
    <property type="nucleotide sequence ID" value="XM_025546371.1"/>
</dbReference>
<evidence type="ECO:0008006" key="11">
    <source>
        <dbReference type="Google" id="ProtNLM"/>
    </source>
</evidence>
<dbReference type="Pfam" id="PF07690">
    <property type="entry name" value="MFS_1"/>
    <property type="match status" value="1"/>
</dbReference>